<dbReference type="Proteomes" id="UP000694915">
    <property type="component" value="Chromosome 18"/>
</dbReference>
<dbReference type="Gene3D" id="3.40.50.300">
    <property type="entry name" value="P-loop containing nucleotide triphosphate hydrolases"/>
    <property type="match status" value="1"/>
</dbReference>
<dbReference type="GeneID" id="101994109"/>
<evidence type="ECO:0000256" key="2">
    <source>
        <dbReference type="ARBA" id="ARBA00022741"/>
    </source>
</evidence>
<dbReference type="PANTHER" id="PTHR32341:SF4">
    <property type="entry name" value="INTERFERON-GAMMA-INDUCIBLE GTPASE IFGGA3 PROTEIN-RELATED"/>
    <property type="match status" value="1"/>
</dbReference>
<evidence type="ECO:0000256" key="3">
    <source>
        <dbReference type="ARBA" id="ARBA00022801"/>
    </source>
</evidence>
<evidence type="ECO:0000313" key="6">
    <source>
        <dbReference type="Proteomes" id="UP000694915"/>
    </source>
</evidence>
<proteinExistence type="inferred from homology"/>
<dbReference type="PANTHER" id="PTHR32341">
    <property type="entry name" value="INTERFERON-INDUCIBLE GTPASE"/>
    <property type="match status" value="1"/>
</dbReference>
<accession>A0ABM0KZZ4</accession>
<dbReference type="InterPro" id="IPR051515">
    <property type="entry name" value="IRG"/>
</dbReference>
<dbReference type="CDD" id="cd04104">
    <property type="entry name" value="p47_IIGP_like"/>
    <property type="match status" value="1"/>
</dbReference>
<keyword evidence="2" id="KW-0547">Nucleotide-binding</keyword>
<organism evidence="6 7">
    <name type="scientific">Microtus ochrogaster</name>
    <name type="common">Prairie vole</name>
    <dbReference type="NCBI Taxonomy" id="79684"/>
    <lineage>
        <taxon>Eukaryota</taxon>
        <taxon>Metazoa</taxon>
        <taxon>Chordata</taxon>
        <taxon>Craniata</taxon>
        <taxon>Vertebrata</taxon>
        <taxon>Euteleostomi</taxon>
        <taxon>Mammalia</taxon>
        <taxon>Eutheria</taxon>
        <taxon>Euarchontoglires</taxon>
        <taxon>Glires</taxon>
        <taxon>Rodentia</taxon>
        <taxon>Myomorpha</taxon>
        <taxon>Muroidea</taxon>
        <taxon>Cricetidae</taxon>
        <taxon>Arvicolinae</taxon>
        <taxon>Microtus</taxon>
    </lineage>
</organism>
<dbReference type="InterPro" id="IPR007743">
    <property type="entry name" value="Immunity-related_GTPase-like"/>
</dbReference>
<keyword evidence="3" id="KW-0378">Hydrolase</keyword>
<evidence type="ECO:0000256" key="4">
    <source>
        <dbReference type="ARBA" id="ARBA00023134"/>
    </source>
</evidence>
<keyword evidence="4" id="KW-0342">GTP-binding</keyword>
<evidence type="ECO:0000256" key="1">
    <source>
        <dbReference type="ARBA" id="ARBA00005429"/>
    </source>
</evidence>
<evidence type="ECO:0000313" key="7">
    <source>
        <dbReference type="RefSeq" id="XP_005356198.1"/>
    </source>
</evidence>
<dbReference type="PROSITE" id="PS51716">
    <property type="entry name" value="G_IRG"/>
    <property type="match status" value="1"/>
</dbReference>
<protein>
    <submittedName>
        <fullName evidence="7">Interferon-inducible GTPase 1-like</fullName>
    </submittedName>
</protein>
<dbReference type="SUPFAM" id="SSF52540">
    <property type="entry name" value="P-loop containing nucleoside triphosphate hydrolases"/>
    <property type="match status" value="1"/>
</dbReference>
<reference evidence="7" key="1">
    <citation type="submission" date="2025-08" db="UniProtKB">
        <authorList>
            <consortium name="RefSeq"/>
        </authorList>
    </citation>
    <scope>IDENTIFICATION</scope>
</reference>
<dbReference type="InterPro" id="IPR030385">
    <property type="entry name" value="G_IRG_dom"/>
</dbReference>
<feature type="domain" description="IRG-type G" evidence="5">
    <location>
        <begin position="69"/>
        <end position="251"/>
    </location>
</feature>
<sequence>MGQLLSDTSNNEDNGDLVSSATKYFMEIKAETKIISQETIHLIEFHLKKGNIQGANSVINDALKNIDNAPINVAVTGESGAGKSSFINALRGVEPEDQDAAEEGVTETTMMRTPYKHPKIKTLTLWDLPGIGTMNFPPKDYLEKVKFQEYDFFIIVSATRFTKLELDLAKAIIFMKKNYYFVRTKVDNDLQNEKKSKPRTFDGEKTLQQIRSYCVNTFTQNNMDEPQIFLISNRHLSDYDFPILMDTLIKDLPNQKRHNFMLSLPNITEAAIDRKHKIMQQYIWLEAFKDGLLATVPVVGMIRDDVEKLKEKLNHYRVLFGVDDESLQVMAKDSQVPVEQLRKITKSPYLLETKKEETLGELFLKYLEKFASASGGPLALGLYFRKTFYLQFIFLDTVTEDAKVLLRVTYSKN</sequence>
<keyword evidence="6" id="KW-1185">Reference proteome</keyword>
<name>A0ABM0KZZ4_MICOH</name>
<evidence type="ECO:0000259" key="5">
    <source>
        <dbReference type="PROSITE" id="PS51716"/>
    </source>
</evidence>
<gene>
    <name evidence="7" type="primary">LOC101994109</name>
</gene>
<dbReference type="InterPro" id="IPR027417">
    <property type="entry name" value="P-loop_NTPase"/>
</dbReference>
<comment type="similarity">
    <text evidence="1">Belongs to the TRAFAC class dynamin-like GTPase superfamily. IRG family.</text>
</comment>
<dbReference type="Pfam" id="PF05049">
    <property type="entry name" value="IIGP"/>
    <property type="match status" value="1"/>
</dbReference>
<dbReference type="RefSeq" id="XP_005356198.1">
    <property type="nucleotide sequence ID" value="XM_005356141.2"/>
</dbReference>